<dbReference type="SUPFAM" id="SSF63737">
    <property type="entry name" value="Leukotriene A4 hydrolase N-terminal domain"/>
    <property type="match status" value="1"/>
</dbReference>
<name>A0A0L7LH69_OPEBR</name>
<dbReference type="EMBL" id="JTDY01001142">
    <property type="protein sequence ID" value="KOB74750.1"/>
    <property type="molecule type" value="Genomic_DNA"/>
</dbReference>
<keyword evidence="3" id="KW-0645">Protease</keyword>
<dbReference type="GO" id="GO:0004177">
    <property type="term" value="F:aminopeptidase activity"/>
    <property type="evidence" value="ECO:0007669"/>
    <property type="project" value="UniProtKB-KW"/>
</dbReference>
<proteinExistence type="predicted"/>
<organism evidence="3 4">
    <name type="scientific">Operophtera brumata</name>
    <name type="common">Winter moth</name>
    <name type="synonym">Phalaena brumata</name>
    <dbReference type="NCBI Taxonomy" id="104452"/>
    <lineage>
        <taxon>Eukaryota</taxon>
        <taxon>Metazoa</taxon>
        <taxon>Ecdysozoa</taxon>
        <taxon>Arthropoda</taxon>
        <taxon>Hexapoda</taxon>
        <taxon>Insecta</taxon>
        <taxon>Pterygota</taxon>
        <taxon>Neoptera</taxon>
        <taxon>Endopterygota</taxon>
        <taxon>Lepidoptera</taxon>
        <taxon>Glossata</taxon>
        <taxon>Ditrysia</taxon>
        <taxon>Geometroidea</taxon>
        <taxon>Geometridae</taxon>
        <taxon>Larentiinae</taxon>
        <taxon>Operophtera</taxon>
    </lineage>
</organism>
<keyword evidence="3" id="KW-0378">Hydrolase</keyword>
<dbReference type="Proteomes" id="UP000037510">
    <property type="component" value="Unassembled WGS sequence"/>
</dbReference>
<feature type="domain" description="Aminopeptidase N-like N-terminal" evidence="2">
    <location>
        <begin position="121"/>
        <end position="227"/>
    </location>
</feature>
<dbReference type="Pfam" id="PF17900">
    <property type="entry name" value="Peptidase_M1_N"/>
    <property type="match status" value="1"/>
</dbReference>
<comment type="caution">
    <text evidence="3">The sequence shown here is derived from an EMBL/GenBank/DDBJ whole genome shotgun (WGS) entry which is preliminary data.</text>
</comment>
<evidence type="ECO:0000256" key="1">
    <source>
        <dbReference type="SAM" id="SignalP"/>
    </source>
</evidence>
<feature type="signal peptide" evidence="1">
    <location>
        <begin position="1"/>
        <end position="19"/>
    </location>
</feature>
<gene>
    <name evidence="3" type="ORF">OBRU01_09018</name>
</gene>
<evidence type="ECO:0000313" key="3">
    <source>
        <dbReference type="EMBL" id="KOB74750.1"/>
    </source>
</evidence>
<evidence type="ECO:0000313" key="4">
    <source>
        <dbReference type="Proteomes" id="UP000037510"/>
    </source>
</evidence>
<dbReference type="InterPro" id="IPR042097">
    <property type="entry name" value="Aminopeptidase_N-like_N_sf"/>
</dbReference>
<accession>A0A0L7LH69</accession>
<sequence length="229" mass="25399">MSATKCICVLFLIIGLTSSLPIIVQNEPNSLLPDESYPIRLEDESNELTDAIIAEDSVNTVNEILEVDMEHEVNYLTINNTEVVQVVNEVPATTSSTNYVINTVKSNLTMRNQIRPGMHVTSYSIEITPNVNDDTFSGRLTVQVNIIDLTTREDPVMFYVRDLDIDSVVYSLVGGTNFAPVADFDVDEDDGILEIETGVEATLYTFVIEYRGTLLVPGQGLYTGRYDST</sequence>
<reference evidence="3 4" key="1">
    <citation type="journal article" date="2015" name="Genome Biol. Evol.">
        <title>The genome of winter moth (Operophtera brumata) provides a genomic perspective on sexual dimorphism and phenology.</title>
        <authorList>
            <person name="Derks M.F."/>
            <person name="Smit S."/>
            <person name="Salis L."/>
            <person name="Schijlen E."/>
            <person name="Bossers A."/>
            <person name="Mateman C."/>
            <person name="Pijl A.S."/>
            <person name="de Ridder D."/>
            <person name="Groenen M.A."/>
            <person name="Visser M.E."/>
            <person name="Megens H.J."/>
        </authorList>
    </citation>
    <scope>NUCLEOTIDE SEQUENCE [LARGE SCALE GENOMIC DNA]</scope>
    <source>
        <strain evidence="3">WM2013NL</strain>
        <tissue evidence="3">Head and thorax</tissue>
    </source>
</reference>
<feature type="chain" id="PRO_5005573432" evidence="1">
    <location>
        <begin position="20"/>
        <end position="229"/>
    </location>
</feature>
<dbReference type="Gene3D" id="2.60.40.1730">
    <property type="entry name" value="tricorn interacting facor f3 domain"/>
    <property type="match status" value="1"/>
</dbReference>
<dbReference type="AlphaFoldDB" id="A0A0L7LH69"/>
<keyword evidence="3" id="KW-0031">Aminopeptidase</keyword>
<dbReference type="InterPro" id="IPR045357">
    <property type="entry name" value="Aminopeptidase_N-like_N"/>
</dbReference>
<keyword evidence="1" id="KW-0732">Signal</keyword>
<keyword evidence="4" id="KW-1185">Reference proteome</keyword>
<evidence type="ECO:0000259" key="2">
    <source>
        <dbReference type="Pfam" id="PF17900"/>
    </source>
</evidence>
<protein>
    <submittedName>
        <fullName evidence="3">Aminopeptidase N-11</fullName>
    </submittedName>
</protein>